<comment type="cofactor">
    <cofactor evidence="1 8">
        <name>heme</name>
        <dbReference type="ChEBI" id="CHEBI:30413"/>
    </cofactor>
</comment>
<evidence type="ECO:0000313" key="11">
    <source>
        <dbReference type="EMBL" id="KAK4110259.1"/>
    </source>
</evidence>
<dbReference type="EMBL" id="MU853351">
    <property type="protein sequence ID" value="KAK4110259.1"/>
    <property type="molecule type" value="Genomic_DNA"/>
</dbReference>
<evidence type="ECO:0000256" key="4">
    <source>
        <dbReference type="ARBA" id="ARBA00022723"/>
    </source>
</evidence>
<evidence type="ECO:0000256" key="6">
    <source>
        <dbReference type="ARBA" id="ARBA00023004"/>
    </source>
</evidence>
<feature type="non-terminal residue" evidence="11">
    <location>
        <position position="585"/>
    </location>
</feature>
<dbReference type="PRINTS" id="PR00463">
    <property type="entry name" value="EP450I"/>
</dbReference>
<keyword evidence="10" id="KW-0472">Membrane</keyword>
<dbReference type="InterPro" id="IPR001128">
    <property type="entry name" value="Cyt_P450"/>
</dbReference>
<feature type="region of interest" description="Disordered" evidence="9">
    <location>
        <begin position="285"/>
        <end position="304"/>
    </location>
</feature>
<keyword evidence="6 8" id="KW-0408">Iron</keyword>
<reference evidence="11" key="2">
    <citation type="submission" date="2023-05" db="EMBL/GenBank/DDBJ databases">
        <authorList>
            <consortium name="Lawrence Berkeley National Laboratory"/>
            <person name="Steindorff A."/>
            <person name="Hensen N."/>
            <person name="Bonometti L."/>
            <person name="Westerberg I."/>
            <person name="Brannstrom I.O."/>
            <person name="Guillou S."/>
            <person name="Cros-Aarteil S."/>
            <person name="Calhoun S."/>
            <person name="Haridas S."/>
            <person name="Kuo A."/>
            <person name="Mondo S."/>
            <person name="Pangilinan J."/>
            <person name="Riley R."/>
            <person name="Labutti K."/>
            <person name="Andreopoulos B."/>
            <person name="Lipzen A."/>
            <person name="Chen C."/>
            <person name="Yanf M."/>
            <person name="Daum C."/>
            <person name="Ng V."/>
            <person name="Clum A."/>
            <person name="Ohm R."/>
            <person name="Martin F."/>
            <person name="Silar P."/>
            <person name="Natvig D."/>
            <person name="Lalanne C."/>
            <person name="Gautier V."/>
            <person name="Ament-Velasquez S.L."/>
            <person name="Kruys A."/>
            <person name="Hutchinson M.I."/>
            <person name="Powell A.J."/>
            <person name="Barry K."/>
            <person name="Miller A.N."/>
            <person name="Grigoriev I.V."/>
            <person name="Debuchy R."/>
            <person name="Gladieux P."/>
            <person name="Thoren M.H."/>
            <person name="Johannesson H."/>
        </authorList>
    </citation>
    <scope>NUCLEOTIDE SEQUENCE</scope>
    <source>
        <strain evidence="11">CBS 508.74</strain>
    </source>
</reference>
<proteinExistence type="predicted"/>
<dbReference type="InterPro" id="IPR036396">
    <property type="entry name" value="Cyt_P450_sf"/>
</dbReference>
<keyword evidence="5" id="KW-0560">Oxidoreductase</keyword>
<sequence>MDASSSQSSSALVLRAVGFLILLVLARFFHRMHQVRTLVRRYHKENDLEMLPHSYLLGHILVTAKIMAKYPRDIYPLSVATLVLQHYPHLEKNGFFVMDSWPFVEPMIYVFDPEMSAQFTQAYSLPKAHMVKSEFRPLTQNKDLVTLDGPEWKRLRSIYNPGFSAKNLMSMAPVFLEEIRVFIDRLRAAAKSGEVLRIEEPITNLATDVIGRAVLGTRMHCQTRHNPFQKALAKQISWVCPEYTPPSLLKLINPARLPLMWNYNRIMRNYLLPILKQTVVSHQAGDGGADMMNPAGPGPGPGDFKTKTVVSLAARAYLAEKKGEGDQPPSSVTVPSSGRDRDDVQLDREFIDMAIAQFVIFIFAGHDTTAVTLCFAYHLLSQNPSCLAKLRAEHDAVFGSQDRDPSPSAAVESSLCANPNLLNSLPYTTAVVKETLRLFPPAATVREGQPDFFLRDPRTGKRYPTAGLLVHQNSYATHHLESLFPRPFEFVPERFLASEGEPLYVRKNAFRPFELGPRACIGQELAVMEIKMILAMTVREFEIESCFPRPGEPGAREILGHTVYQVGHMTGHPKDGMPVRVRVRG</sequence>
<dbReference type="Gene3D" id="1.10.630.10">
    <property type="entry name" value="Cytochrome P450"/>
    <property type="match status" value="1"/>
</dbReference>
<keyword evidence="7" id="KW-0503">Monooxygenase</keyword>
<comment type="caution">
    <text evidence="11">The sequence shown here is derived from an EMBL/GenBank/DDBJ whole genome shotgun (WGS) entry which is preliminary data.</text>
</comment>
<dbReference type="InterPro" id="IPR002401">
    <property type="entry name" value="Cyt_P450_E_grp-I"/>
</dbReference>
<evidence type="ECO:0000256" key="10">
    <source>
        <dbReference type="SAM" id="Phobius"/>
    </source>
</evidence>
<evidence type="ECO:0000256" key="3">
    <source>
        <dbReference type="ARBA" id="ARBA00022617"/>
    </source>
</evidence>
<feature type="transmembrane region" description="Helical" evidence="10">
    <location>
        <begin position="12"/>
        <end position="30"/>
    </location>
</feature>
<dbReference type="RefSeq" id="XP_064667829.1">
    <property type="nucleotide sequence ID" value="XM_064812720.1"/>
</dbReference>
<evidence type="ECO:0000256" key="5">
    <source>
        <dbReference type="ARBA" id="ARBA00023002"/>
    </source>
</evidence>
<dbReference type="InterPro" id="IPR050121">
    <property type="entry name" value="Cytochrome_P450_monoxygenase"/>
</dbReference>
<keyword evidence="3 8" id="KW-0349">Heme</keyword>
<dbReference type="Proteomes" id="UP001302812">
    <property type="component" value="Unassembled WGS sequence"/>
</dbReference>
<reference evidence="11" key="1">
    <citation type="journal article" date="2023" name="Mol. Phylogenet. Evol.">
        <title>Genome-scale phylogeny and comparative genomics of the fungal order Sordariales.</title>
        <authorList>
            <person name="Hensen N."/>
            <person name="Bonometti L."/>
            <person name="Westerberg I."/>
            <person name="Brannstrom I.O."/>
            <person name="Guillou S."/>
            <person name="Cros-Aarteil S."/>
            <person name="Calhoun S."/>
            <person name="Haridas S."/>
            <person name="Kuo A."/>
            <person name="Mondo S."/>
            <person name="Pangilinan J."/>
            <person name="Riley R."/>
            <person name="LaButti K."/>
            <person name="Andreopoulos B."/>
            <person name="Lipzen A."/>
            <person name="Chen C."/>
            <person name="Yan M."/>
            <person name="Daum C."/>
            <person name="Ng V."/>
            <person name="Clum A."/>
            <person name="Steindorff A."/>
            <person name="Ohm R.A."/>
            <person name="Martin F."/>
            <person name="Silar P."/>
            <person name="Natvig D.O."/>
            <person name="Lalanne C."/>
            <person name="Gautier V."/>
            <person name="Ament-Velasquez S.L."/>
            <person name="Kruys A."/>
            <person name="Hutchinson M.I."/>
            <person name="Powell A.J."/>
            <person name="Barry K."/>
            <person name="Miller A.N."/>
            <person name="Grigoriev I.V."/>
            <person name="Debuchy R."/>
            <person name="Gladieux P."/>
            <person name="Hiltunen Thoren M."/>
            <person name="Johannesson H."/>
        </authorList>
    </citation>
    <scope>NUCLEOTIDE SEQUENCE</scope>
    <source>
        <strain evidence="11">CBS 508.74</strain>
    </source>
</reference>
<dbReference type="AlphaFoldDB" id="A0AAN6QHG6"/>
<dbReference type="PRINTS" id="PR00385">
    <property type="entry name" value="P450"/>
</dbReference>
<dbReference type="CDD" id="cd11051">
    <property type="entry name" value="CYP59-like"/>
    <property type="match status" value="1"/>
</dbReference>
<keyword evidence="10" id="KW-1133">Transmembrane helix</keyword>
<dbReference type="GO" id="GO:0005506">
    <property type="term" value="F:iron ion binding"/>
    <property type="evidence" value="ECO:0007669"/>
    <property type="project" value="InterPro"/>
</dbReference>
<evidence type="ECO:0000313" key="12">
    <source>
        <dbReference type="Proteomes" id="UP001302812"/>
    </source>
</evidence>
<evidence type="ECO:0000256" key="8">
    <source>
        <dbReference type="PIRSR" id="PIRSR602401-1"/>
    </source>
</evidence>
<dbReference type="GO" id="GO:0004497">
    <property type="term" value="F:monooxygenase activity"/>
    <property type="evidence" value="ECO:0007669"/>
    <property type="project" value="UniProtKB-KW"/>
</dbReference>
<dbReference type="Pfam" id="PF00067">
    <property type="entry name" value="p450"/>
    <property type="match status" value="2"/>
</dbReference>
<feature type="region of interest" description="Disordered" evidence="9">
    <location>
        <begin position="321"/>
        <end position="341"/>
    </location>
</feature>
<dbReference type="GeneID" id="89936845"/>
<keyword evidence="10" id="KW-0812">Transmembrane</keyword>
<comment type="pathway">
    <text evidence="2">Secondary metabolite biosynthesis.</text>
</comment>
<dbReference type="SUPFAM" id="SSF48264">
    <property type="entry name" value="Cytochrome P450"/>
    <property type="match status" value="1"/>
</dbReference>
<dbReference type="GO" id="GO:0016705">
    <property type="term" value="F:oxidoreductase activity, acting on paired donors, with incorporation or reduction of molecular oxygen"/>
    <property type="evidence" value="ECO:0007669"/>
    <property type="project" value="InterPro"/>
</dbReference>
<accession>A0AAN6QHG6</accession>
<evidence type="ECO:0000256" key="2">
    <source>
        <dbReference type="ARBA" id="ARBA00005179"/>
    </source>
</evidence>
<evidence type="ECO:0000256" key="9">
    <source>
        <dbReference type="SAM" id="MobiDB-lite"/>
    </source>
</evidence>
<gene>
    <name evidence="11" type="ORF">N656DRAFT_736110</name>
</gene>
<dbReference type="GO" id="GO:0020037">
    <property type="term" value="F:heme binding"/>
    <property type="evidence" value="ECO:0007669"/>
    <property type="project" value="InterPro"/>
</dbReference>
<dbReference type="PANTHER" id="PTHR24305:SF107">
    <property type="entry name" value="P450, PUTATIVE (EUROFUNG)-RELATED"/>
    <property type="match status" value="1"/>
</dbReference>
<keyword evidence="4 8" id="KW-0479">Metal-binding</keyword>
<name>A0AAN6QHG6_9PEZI</name>
<dbReference type="PANTHER" id="PTHR24305">
    <property type="entry name" value="CYTOCHROME P450"/>
    <property type="match status" value="1"/>
</dbReference>
<keyword evidence="12" id="KW-1185">Reference proteome</keyword>
<protein>
    <submittedName>
        <fullName evidence="11">Cytochrome P450</fullName>
    </submittedName>
</protein>
<organism evidence="11 12">
    <name type="scientific">Canariomyces notabilis</name>
    <dbReference type="NCBI Taxonomy" id="2074819"/>
    <lineage>
        <taxon>Eukaryota</taxon>
        <taxon>Fungi</taxon>
        <taxon>Dikarya</taxon>
        <taxon>Ascomycota</taxon>
        <taxon>Pezizomycotina</taxon>
        <taxon>Sordariomycetes</taxon>
        <taxon>Sordariomycetidae</taxon>
        <taxon>Sordariales</taxon>
        <taxon>Chaetomiaceae</taxon>
        <taxon>Canariomyces</taxon>
    </lineage>
</organism>
<feature type="binding site" description="axial binding residue" evidence="8">
    <location>
        <position position="520"/>
    </location>
    <ligand>
        <name>heme</name>
        <dbReference type="ChEBI" id="CHEBI:30413"/>
    </ligand>
    <ligandPart>
        <name>Fe</name>
        <dbReference type="ChEBI" id="CHEBI:18248"/>
    </ligandPart>
</feature>
<evidence type="ECO:0000256" key="1">
    <source>
        <dbReference type="ARBA" id="ARBA00001971"/>
    </source>
</evidence>
<evidence type="ECO:0000256" key="7">
    <source>
        <dbReference type="ARBA" id="ARBA00023033"/>
    </source>
</evidence>